<accession>A0AAD3M4X4</accession>
<dbReference type="Proteomes" id="UP001279410">
    <property type="component" value="Unassembled WGS sequence"/>
</dbReference>
<dbReference type="EMBL" id="BRZM01000004">
    <property type="protein sequence ID" value="GLD47541.1"/>
    <property type="molecule type" value="Genomic_DNA"/>
</dbReference>
<comment type="caution">
    <text evidence="1">The sequence shown here is derived from an EMBL/GenBank/DDBJ whole genome shotgun (WGS) entry which is preliminary data.</text>
</comment>
<sequence length="64" mass="7447">MEEEEWRLREGGYRRSAGEVESELISSQCEAQRAALEQMAIKLSSLRYPTSTNRRHYSQLARSN</sequence>
<feature type="non-terminal residue" evidence="1">
    <location>
        <position position="1"/>
    </location>
</feature>
<keyword evidence="2" id="KW-1185">Reference proteome</keyword>
<evidence type="ECO:0000313" key="1">
    <source>
        <dbReference type="EMBL" id="GLD47541.1"/>
    </source>
</evidence>
<gene>
    <name evidence="1" type="ORF">AKAME5_000168600</name>
</gene>
<reference evidence="1" key="1">
    <citation type="submission" date="2022-08" db="EMBL/GenBank/DDBJ databases">
        <title>Genome sequencing of akame (Lates japonicus).</title>
        <authorList>
            <person name="Hashiguchi Y."/>
            <person name="Takahashi H."/>
        </authorList>
    </citation>
    <scope>NUCLEOTIDE SEQUENCE</scope>
    <source>
        <strain evidence="1">Kochi</strain>
    </source>
</reference>
<name>A0AAD3M4X4_LATJO</name>
<organism evidence="1 2">
    <name type="scientific">Lates japonicus</name>
    <name type="common">Japanese lates</name>
    <dbReference type="NCBI Taxonomy" id="270547"/>
    <lineage>
        <taxon>Eukaryota</taxon>
        <taxon>Metazoa</taxon>
        <taxon>Chordata</taxon>
        <taxon>Craniata</taxon>
        <taxon>Vertebrata</taxon>
        <taxon>Euteleostomi</taxon>
        <taxon>Actinopterygii</taxon>
        <taxon>Neopterygii</taxon>
        <taxon>Teleostei</taxon>
        <taxon>Neoteleostei</taxon>
        <taxon>Acanthomorphata</taxon>
        <taxon>Carangaria</taxon>
        <taxon>Carangaria incertae sedis</taxon>
        <taxon>Centropomidae</taxon>
        <taxon>Lates</taxon>
    </lineage>
</organism>
<evidence type="ECO:0000313" key="2">
    <source>
        <dbReference type="Proteomes" id="UP001279410"/>
    </source>
</evidence>
<proteinExistence type="predicted"/>
<dbReference type="AlphaFoldDB" id="A0AAD3M4X4"/>
<protein>
    <submittedName>
        <fullName evidence="1">A-kinase anchor protein 6-like protein</fullName>
    </submittedName>
</protein>